<accession>A0A843WN54</accession>
<feature type="region of interest" description="Disordered" evidence="1">
    <location>
        <begin position="129"/>
        <end position="221"/>
    </location>
</feature>
<comment type="caution">
    <text evidence="2">The sequence shown here is derived from an EMBL/GenBank/DDBJ whole genome shotgun (WGS) entry which is preliminary data.</text>
</comment>
<dbReference type="Proteomes" id="UP000652761">
    <property type="component" value="Unassembled WGS sequence"/>
</dbReference>
<name>A0A843WN54_COLES</name>
<protein>
    <submittedName>
        <fullName evidence="2">Uncharacterized protein</fullName>
    </submittedName>
</protein>
<evidence type="ECO:0000256" key="1">
    <source>
        <dbReference type="SAM" id="MobiDB-lite"/>
    </source>
</evidence>
<organism evidence="2 3">
    <name type="scientific">Colocasia esculenta</name>
    <name type="common">Wild taro</name>
    <name type="synonym">Arum esculentum</name>
    <dbReference type="NCBI Taxonomy" id="4460"/>
    <lineage>
        <taxon>Eukaryota</taxon>
        <taxon>Viridiplantae</taxon>
        <taxon>Streptophyta</taxon>
        <taxon>Embryophyta</taxon>
        <taxon>Tracheophyta</taxon>
        <taxon>Spermatophyta</taxon>
        <taxon>Magnoliopsida</taxon>
        <taxon>Liliopsida</taxon>
        <taxon>Araceae</taxon>
        <taxon>Aroideae</taxon>
        <taxon>Colocasieae</taxon>
        <taxon>Colocasia</taxon>
    </lineage>
</organism>
<evidence type="ECO:0000313" key="2">
    <source>
        <dbReference type="EMBL" id="MQM05434.1"/>
    </source>
</evidence>
<feature type="region of interest" description="Disordered" evidence="1">
    <location>
        <begin position="1"/>
        <end position="34"/>
    </location>
</feature>
<gene>
    <name evidence="2" type="ORF">Taro_038244</name>
</gene>
<evidence type="ECO:0000313" key="3">
    <source>
        <dbReference type="Proteomes" id="UP000652761"/>
    </source>
</evidence>
<sequence length="233" mass="24809">MAEKGGKGFPLSRGKKSASKAPTSKLGSQNAGGYGMGQCRESDISVFPGKFGSFADMRFRFHGLCWSDWGPLHEMFGLPMARATGDAGLFISGWMETNSSDIHDEVHGIHGYRIYHEDFRESLNLKGKDANFSRTGGKDQVEFSDSDSDDSVKEIVGGSSKSAKKASDINTKTSKKVSFDNLKTGGKTPKETLPGKGTWGKGASDGKTGKGGGKGGPPMAKMLTEVELKLEVG</sequence>
<feature type="compositionally biased region" description="Polar residues" evidence="1">
    <location>
        <begin position="20"/>
        <end position="29"/>
    </location>
</feature>
<dbReference type="EMBL" id="NMUH01003411">
    <property type="protein sequence ID" value="MQM05434.1"/>
    <property type="molecule type" value="Genomic_DNA"/>
</dbReference>
<proteinExistence type="predicted"/>
<feature type="compositionally biased region" description="Basic and acidic residues" evidence="1">
    <location>
        <begin position="129"/>
        <end position="141"/>
    </location>
</feature>
<dbReference type="AlphaFoldDB" id="A0A843WN54"/>
<keyword evidence="3" id="KW-1185">Reference proteome</keyword>
<reference evidence="2" key="1">
    <citation type="submission" date="2017-07" db="EMBL/GenBank/DDBJ databases">
        <title>Taro Niue Genome Assembly and Annotation.</title>
        <authorList>
            <person name="Atibalentja N."/>
            <person name="Keating K."/>
            <person name="Fields C.J."/>
        </authorList>
    </citation>
    <scope>NUCLEOTIDE SEQUENCE</scope>
    <source>
        <strain evidence="2">Niue_2</strain>
        <tissue evidence="2">Leaf</tissue>
    </source>
</reference>